<dbReference type="EMBL" id="JAWDGP010006215">
    <property type="protein sequence ID" value="KAK3745568.1"/>
    <property type="molecule type" value="Genomic_DNA"/>
</dbReference>
<accession>A0AAE0YI49</accession>
<proteinExistence type="predicted"/>
<organism evidence="2 3">
    <name type="scientific">Elysia crispata</name>
    <name type="common">lettuce slug</name>
    <dbReference type="NCBI Taxonomy" id="231223"/>
    <lineage>
        <taxon>Eukaryota</taxon>
        <taxon>Metazoa</taxon>
        <taxon>Spiralia</taxon>
        <taxon>Lophotrochozoa</taxon>
        <taxon>Mollusca</taxon>
        <taxon>Gastropoda</taxon>
        <taxon>Heterobranchia</taxon>
        <taxon>Euthyneura</taxon>
        <taxon>Panpulmonata</taxon>
        <taxon>Sacoglossa</taxon>
        <taxon>Placobranchoidea</taxon>
        <taxon>Plakobranchidae</taxon>
        <taxon>Elysia</taxon>
    </lineage>
</organism>
<feature type="region of interest" description="Disordered" evidence="1">
    <location>
        <begin position="1"/>
        <end position="53"/>
    </location>
</feature>
<comment type="caution">
    <text evidence="2">The sequence shown here is derived from an EMBL/GenBank/DDBJ whole genome shotgun (WGS) entry which is preliminary data.</text>
</comment>
<dbReference type="AlphaFoldDB" id="A0AAE0YI49"/>
<gene>
    <name evidence="2" type="ORF">RRG08_040241</name>
</gene>
<evidence type="ECO:0000313" key="3">
    <source>
        <dbReference type="Proteomes" id="UP001283361"/>
    </source>
</evidence>
<keyword evidence="3" id="KW-1185">Reference proteome</keyword>
<reference evidence="2" key="1">
    <citation type="journal article" date="2023" name="G3 (Bethesda)">
        <title>A reference genome for the long-term kleptoplast-retaining sea slug Elysia crispata morphotype clarki.</title>
        <authorList>
            <person name="Eastman K.E."/>
            <person name="Pendleton A.L."/>
            <person name="Shaikh M.A."/>
            <person name="Suttiyut T."/>
            <person name="Ogas R."/>
            <person name="Tomko P."/>
            <person name="Gavelis G."/>
            <person name="Widhalm J.R."/>
            <person name="Wisecaver J.H."/>
        </authorList>
    </citation>
    <scope>NUCLEOTIDE SEQUENCE</scope>
    <source>
        <strain evidence="2">ECLA1</strain>
    </source>
</reference>
<evidence type="ECO:0000313" key="2">
    <source>
        <dbReference type="EMBL" id="KAK3745568.1"/>
    </source>
</evidence>
<feature type="region of interest" description="Disordered" evidence="1">
    <location>
        <begin position="104"/>
        <end position="124"/>
    </location>
</feature>
<protein>
    <submittedName>
        <fullName evidence="2">Uncharacterized protein</fullName>
    </submittedName>
</protein>
<evidence type="ECO:0000256" key="1">
    <source>
        <dbReference type="SAM" id="MobiDB-lite"/>
    </source>
</evidence>
<feature type="compositionally biased region" description="Low complexity" evidence="1">
    <location>
        <begin position="44"/>
        <end position="53"/>
    </location>
</feature>
<name>A0AAE0YI49_9GAST</name>
<dbReference type="Proteomes" id="UP001283361">
    <property type="component" value="Unassembled WGS sequence"/>
</dbReference>
<sequence>MERGDLTQVEVNSEDKPEQSKSTYQLMSLEREARGPGPHPTNRKGTGTKVGSKGSHCSMCSHFEATPTKGLLLAFIEKSRYHEDTKAWLPAGGARSSGRVEIQTPGLLVSPPPSPQASPSSTTPSLSVIGYRICDYPELCD</sequence>